<reference evidence="3" key="1">
    <citation type="thesis" date="2020" institute="ProQuest LLC" country="789 East Eisenhower Parkway, Ann Arbor, MI, USA">
        <title>Comparative Genomics and Chromosome Evolution.</title>
        <authorList>
            <person name="Mudd A.B."/>
        </authorList>
    </citation>
    <scope>NUCLEOTIDE SEQUENCE</scope>
    <source>
        <strain evidence="3">Female2</strain>
        <tissue evidence="3">Blood</tissue>
    </source>
</reference>
<sequence length="647" mass="72493">MLARGEIRSSALARAQAQLSGKRVPVKPKNSTDELQEYINAVNKKTSVLKLSQPSVADLSEFSFEDVETEENKITDSPNIAAVTRSRFLKKKTESNEDKPGLTKDSNTTKKEITVELAPVKSKAPTSAALKKLATIEKKHKMRKLELNFTENDSDLRISDEIPLSARSYSDLSGRGAGFLNKISNANVLEHNKRETNDWKRPGSSRMVTMKSEDKEILQLAGSSVEKSESSERLWKLPRPPRTPSPPSKGTPRRNFRQSSSALGFISPRQPTSRYFSRTPSPPSHRARAPLHSARSLTRLGSRSPSPSVRSSLTNLSSSPMARLSRRSRTPLSQRSDLKSLDELFSKTEDVSSSSSNDFKLNILSLDDLAPTIDTQEEARKEMENKNMETFFGDPKNLKPIREQKSNQDQSASEIETETNEDSEISEHLLIDQPISYNICSLDTEHEKTVNSDYSEDFEDILTGRSGSNPSKSDRSFSISSKTSRTKKHSPHQSISSPYELPQTKTMVEKITKVQRKEMAVQTNDPTLTSYWPYANSVIGLPPTLAVLEPHSISRHVVSPEVIEALTNYSPMALALNDMLKQQLFLTQSFVDMARQLHLSTMKSLEANVYHYTTLEETKEYIKYQKALKMKPTIETNGQPPAGKTRT</sequence>
<dbReference type="InterPro" id="IPR040120">
    <property type="entry name" value="C19orf44-like"/>
</dbReference>
<evidence type="ECO:0000313" key="3">
    <source>
        <dbReference type="EMBL" id="KAG8454870.1"/>
    </source>
</evidence>
<protein>
    <recommendedName>
        <fullName evidence="2">DUF4614 domain-containing protein</fullName>
    </recommendedName>
</protein>
<evidence type="ECO:0000256" key="1">
    <source>
        <dbReference type="SAM" id="MobiDB-lite"/>
    </source>
</evidence>
<feature type="region of interest" description="Disordered" evidence="1">
    <location>
        <begin position="89"/>
        <end position="110"/>
    </location>
</feature>
<feature type="compositionally biased region" description="Acidic residues" evidence="1">
    <location>
        <begin position="415"/>
        <end position="424"/>
    </location>
</feature>
<feature type="region of interest" description="Disordered" evidence="1">
    <location>
        <begin position="390"/>
        <end position="428"/>
    </location>
</feature>
<feature type="compositionally biased region" description="Basic and acidic residues" evidence="1">
    <location>
        <begin position="226"/>
        <end position="235"/>
    </location>
</feature>
<proteinExistence type="predicted"/>
<dbReference type="PANTHER" id="PTHR22409:SF2">
    <property type="entry name" value="CHROMOSOME 19 OPEN READING FRAME 44"/>
    <property type="match status" value="1"/>
</dbReference>
<dbReference type="InterPro" id="IPR027884">
    <property type="entry name" value="DUF4614"/>
</dbReference>
<keyword evidence="4" id="KW-1185">Reference proteome</keyword>
<feature type="region of interest" description="Disordered" evidence="1">
    <location>
        <begin position="461"/>
        <end position="502"/>
    </location>
</feature>
<dbReference type="EMBL" id="JAACNH010000001">
    <property type="protein sequence ID" value="KAG8454870.1"/>
    <property type="molecule type" value="Genomic_DNA"/>
</dbReference>
<feature type="domain" description="DUF4614" evidence="2">
    <location>
        <begin position="453"/>
        <end position="626"/>
    </location>
</feature>
<feature type="compositionally biased region" description="Polar residues" evidence="1">
    <location>
        <begin position="269"/>
        <end position="279"/>
    </location>
</feature>
<evidence type="ECO:0000259" key="2">
    <source>
        <dbReference type="Pfam" id="PF15391"/>
    </source>
</evidence>
<dbReference type="OrthoDB" id="2151530at2759"/>
<feature type="compositionally biased region" description="Low complexity" evidence="1">
    <location>
        <begin position="302"/>
        <end position="320"/>
    </location>
</feature>
<gene>
    <name evidence="3" type="ORF">GDO86_001188</name>
</gene>
<dbReference type="Pfam" id="PF15391">
    <property type="entry name" value="DUF4614"/>
    <property type="match status" value="1"/>
</dbReference>
<dbReference type="AlphaFoldDB" id="A0A8T2KH75"/>
<feature type="region of interest" description="Disordered" evidence="1">
    <location>
        <begin position="221"/>
        <end position="335"/>
    </location>
</feature>
<comment type="caution">
    <text evidence="3">The sequence shown here is derived from an EMBL/GenBank/DDBJ whole genome shotgun (WGS) entry which is preliminary data.</text>
</comment>
<feature type="compositionally biased region" description="Basic and acidic residues" evidence="1">
    <location>
        <begin position="396"/>
        <end position="406"/>
    </location>
</feature>
<evidence type="ECO:0000313" key="4">
    <source>
        <dbReference type="Proteomes" id="UP000812440"/>
    </source>
</evidence>
<dbReference type="Proteomes" id="UP000812440">
    <property type="component" value="Chromosome 1"/>
</dbReference>
<organism evidence="3 4">
    <name type="scientific">Hymenochirus boettgeri</name>
    <name type="common">Congo dwarf clawed frog</name>
    <dbReference type="NCBI Taxonomy" id="247094"/>
    <lineage>
        <taxon>Eukaryota</taxon>
        <taxon>Metazoa</taxon>
        <taxon>Chordata</taxon>
        <taxon>Craniata</taxon>
        <taxon>Vertebrata</taxon>
        <taxon>Euteleostomi</taxon>
        <taxon>Amphibia</taxon>
        <taxon>Batrachia</taxon>
        <taxon>Anura</taxon>
        <taxon>Pipoidea</taxon>
        <taxon>Pipidae</taxon>
        <taxon>Pipinae</taxon>
        <taxon>Hymenochirus</taxon>
    </lineage>
</organism>
<feature type="compositionally biased region" description="Pro residues" evidence="1">
    <location>
        <begin position="238"/>
        <end position="249"/>
    </location>
</feature>
<feature type="compositionally biased region" description="Low complexity" evidence="1">
    <location>
        <begin position="8"/>
        <end position="20"/>
    </location>
</feature>
<dbReference type="PANTHER" id="PTHR22409">
    <property type="entry name" value="CHROMOSOME 19 OPEN READING FRAME 44"/>
    <property type="match status" value="1"/>
</dbReference>
<name>A0A8T2KH75_9PIPI</name>
<feature type="region of interest" description="Disordered" evidence="1">
    <location>
        <begin position="1"/>
        <end position="31"/>
    </location>
</feature>
<accession>A0A8T2KH75</accession>
<feature type="compositionally biased region" description="Basic and acidic residues" evidence="1">
    <location>
        <begin position="91"/>
        <end position="110"/>
    </location>
</feature>